<name>A0A645JLU4_9ZZZZ</name>
<protein>
    <recommendedName>
        <fullName evidence="3">DUF1294 domain-containing protein</fullName>
    </recommendedName>
</protein>
<organism evidence="2">
    <name type="scientific">bioreactor metagenome</name>
    <dbReference type="NCBI Taxonomy" id="1076179"/>
    <lineage>
        <taxon>unclassified sequences</taxon>
        <taxon>metagenomes</taxon>
        <taxon>ecological metagenomes</taxon>
    </lineage>
</organism>
<reference evidence="2" key="1">
    <citation type="submission" date="2019-08" db="EMBL/GenBank/DDBJ databases">
        <authorList>
            <person name="Kucharzyk K."/>
            <person name="Murdoch R.W."/>
            <person name="Higgins S."/>
            <person name="Loffler F."/>
        </authorList>
    </citation>
    <scope>NUCLEOTIDE SEQUENCE</scope>
</reference>
<gene>
    <name evidence="2" type="ORF">SDC9_208332</name>
</gene>
<sequence length="98" mass="11275">MRAFFTSYPGLITLYLVIINIVGFYLMGKDKRRAEKGSWRIRESTLFNVAIIGGSIGSMLGMAAFHHKTHKWYFRIGMPLILAAQIIIICAVYYFTHR</sequence>
<comment type="caution">
    <text evidence="2">The sequence shown here is derived from an EMBL/GenBank/DDBJ whole genome shotgun (WGS) entry which is preliminary data.</text>
</comment>
<dbReference type="AlphaFoldDB" id="A0A645JLU4"/>
<dbReference type="InterPro" id="IPR010718">
    <property type="entry name" value="DUF1294"/>
</dbReference>
<evidence type="ECO:0000313" key="2">
    <source>
        <dbReference type="EMBL" id="MPN60603.1"/>
    </source>
</evidence>
<feature type="transmembrane region" description="Helical" evidence="1">
    <location>
        <begin position="6"/>
        <end position="26"/>
    </location>
</feature>
<accession>A0A645JLU4</accession>
<keyword evidence="1" id="KW-1133">Transmembrane helix</keyword>
<evidence type="ECO:0000256" key="1">
    <source>
        <dbReference type="SAM" id="Phobius"/>
    </source>
</evidence>
<evidence type="ECO:0008006" key="3">
    <source>
        <dbReference type="Google" id="ProtNLM"/>
    </source>
</evidence>
<keyword evidence="1" id="KW-0472">Membrane</keyword>
<dbReference type="Pfam" id="PF06961">
    <property type="entry name" value="DUF1294"/>
    <property type="match status" value="1"/>
</dbReference>
<feature type="transmembrane region" description="Helical" evidence="1">
    <location>
        <begin position="46"/>
        <end position="66"/>
    </location>
</feature>
<keyword evidence="1" id="KW-0812">Transmembrane</keyword>
<proteinExistence type="predicted"/>
<dbReference type="EMBL" id="VSSQ01136092">
    <property type="protein sequence ID" value="MPN60603.1"/>
    <property type="molecule type" value="Genomic_DNA"/>
</dbReference>
<feature type="transmembrane region" description="Helical" evidence="1">
    <location>
        <begin position="72"/>
        <end position="95"/>
    </location>
</feature>